<dbReference type="EMBL" id="MFIV01000202">
    <property type="protein sequence ID" value="OGF97857.1"/>
    <property type="molecule type" value="Genomic_DNA"/>
</dbReference>
<name>A0A1F5YCE1_9BACT</name>
<comment type="caution">
    <text evidence="12">The sequence shown here is derived from an EMBL/GenBank/DDBJ whole genome shotgun (WGS) entry which is preliminary data.</text>
</comment>
<keyword evidence="3" id="KW-0813">Transport</keyword>
<dbReference type="Gene3D" id="3.30.1150.10">
    <property type="match status" value="1"/>
</dbReference>
<evidence type="ECO:0000256" key="10">
    <source>
        <dbReference type="SAM" id="Phobius"/>
    </source>
</evidence>
<evidence type="ECO:0000256" key="9">
    <source>
        <dbReference type="ARBA" id="ARBA00023136"/>
    </source>
</evidence>
<dbReference type="PANTHER" id="PTHR33446:SF2">
    <property type="entry name" value="PROTEIN TONB"/>
    <property type="match status" value="1"/>
</dbReference>
<evidence type="ECO:0000256" key="3">
    <source>
        <dbReference type="ARBA" id="ARBA00022448"/>
    </source>
</evidence>
<dbReference type="GO" id="GO:0015031">
    <property type="term" value="P:protein transport"/>
    <property type="evidence" value="ECO:0007669"/>
    <property type="project" value="UniProtKB-KW"/>
</dbReference>
<feature type="domain" description="TonB C-terminal" evidence="11">
    <location>
        <begin position="137"/>
        <end position="215"/>
    </location>
</feature>
<evidence type="ECO:0000313" key="13">
    <source>
        <dbReference type="Proteomes" id="UP000176992"/>
    </source>
</evidence>
<keyword evidence="6 10" id="KW-0812">Transmembrane</keyword>
<evidence type="ECO:0000256" key="7">
    <source>
        <dbReference type="ARBA" id="ARBA00022927"/>
    </source>
</evidence>
<gene>
    <name evidence="12" type="ORF">A2Z86_10920</name>
</gene>
<keyword evidence="7" id="KW-0653">Protein transport</keyword>
<comment type="similarity">
    <text evidence="2">Belongs to the TonB family.</text>
</comment>
<dbReference type="GO" id="GO:0098797">
    <property type="term" value="C:plasma membrane protein complex"/>
    <property type="evidence" value="ECO:0007669"/>
    <property type="project" value="TreeGrafter"/>
</dbReference>
<keyword evidence="4" id="KW-1003">Cell membrane</keyword>
<evidence type="ECO:0000256" key="2">
    <source>
        <dbReference type="ARBA" id="ARBA00006555"/>
    </source>
</evidence>
<reference evidence="12 13" key="1">
    <citation type="journal article" date="2016" name="Nat. Commun.">
        <title>Thousands of microbial genomes shed light on interconnected biogeochemical processes in an aquifer system.</title>
        <authorList>
            <person name="Anantharaman K."/>
            <person name="Brown C.T."/>
            <person name="Hug L.A."/>
            <person name="Sharon I."/>
            <person name="Castelle C.J."/>
            <person name="Probst A.J."/>
            <person name="Thomas B.C."/>
            <person name="Singh A."/>
            <person name="Wilkins M.J."/>
            <person name="Karaoz U."/>
            <person name="Brodie E.L."/>
            <person name="Williams K.H."/>
            <person name="Hubbard S.S."/>
            <person name="Banfield J.F."/>
        </authorList>
    </citation>
    <scope>NUCLEOTIDE SEQUENCE [LARGE SCALE GENOMIC DNA]</scope>
</reference>
<proteinExistence type="inferred from homology"/>
<dbReference type="Proteomes" id="UP000176992">
    <property type="component" value="Unassembled WGS sequence"/>
</dbReference>
<dbReference type="GO" id="GO:0031992">
    <property type="term" value="F:energy transducer activity"/>
    <property type="evidence" value="ECO:0007669"/>
    <property type="project" value="TreeGrafter"/>
</dbReference>
<evidence type="ECO:0000259" key="11">
    <source>
        <dbReference type="Pfam" id="PF03544"/>
    </source>
</evidence>
<sequence length="217" mass="24653">MDTSTSKFVKFSQNFQFKKKYGKYFFFALLISFFSHITVLLTMPEFNAVNVSRDESNMEAVDLPPEVVIPPPPKPLTKPAIPMESEEQLDEDITIDETTPPPPDLIPEMPQVEARQEADEFLMVAEVMPKYKNIPPQPKMPPYIARARVDVTTKVEFFVSKNGDVDATRTRVAVSSGYPELDDLAVEWAKTIKFHPALNRGEPVAVRVQIPIQWKTK</sequence>
<evidence type="ECO:0000256" key="6">
    <source>
        <dbReference type="ARBA" id="ARBA00022692"/>
    </source>
</evidence>
<accession>A0A1F5YCE1</accession>
<evidence type="ECO:0000256" key="4">
    <source>
        <dbReference type="ARBA" id="ARBA00022475"/>
    </source>
</evidence>
<dbReference type="NCBIfam" id="TIGR01352">
    <property type="entry name" value="tonB_Cterm"/>
    <property type="match status" value="1"/>
</dbReference>
<evidence type="ECO:0000256" key="8">
    <source>
        <dbReference type="ARBA" id="ARBA00022989"/>
    </source>
</evidence>
<evidence type="ECO:0000313" key="12">
    <source>
        <dbReference type="EMBL" id="OGF97857.1"/>
    </source>
</evidence>
<dbReference type="SUPFAM" id="SSF74653">
    <property type="entry name" value="TolA/TonB C-terminal domain"/>
    <property type="match status" value="1"/>
</dbReference>
<keyword evidence="5" id="KW-0997">Cell inner membrane</keyword>
<protein>
    <recommendedName>
        <fullName evidence="11">TonB C-terminal domain-containing protein</fullName>
    </recommendedName>
</protein>
<keyword evidence="8 10" id="KW-1133">Transmembrane helix</keyword>
<dbReference type="InterPro" id="IPR037682">
    <property type="entry name" value="TonB_C"/>
</dbReference>
<dbReference type="InterPro" id="IPR006260">
    <property type="entry name" value="TonB/TolA_C"/>
</dbReference>
<dbReference type="PANTHER" id="PTHR33446">
    <property type="entry name" value="PROTEIN TONB-RELATED"/>
    <property type="match status" value="1"/>
</dbReference>
<evidence type="ECO:0000256" key="5">
    <source>
        <dbReference type="ARBA" id="ARBA00022519"/>
    </source>
</evidence>
<dbReference type="InterPro" id="IPR051045">
    <property type="entry name" value="TonB-dependent_transducer"/>
</dbReference>
<feature type="transmembrane region" description="Helical" evidence="10">
    <location>
        <begin position="21"/>
        <end position="43"/>
    </location>
</feature>
<comment type="subcellular location">
    <subcellularLocation>
        <location evidence="1">Cell inner membrane</location>
        <topology evidence="1">Single-pass membrane protein</topology>
        <orientation evidence="1">Periplasmic side</orientation>
    </subcellularLocation>
</comment>
<dbReference type="Pfam" id="PF03544">
    <property type="entry name" value="TonB_C"/>
    <property type="match status" value="1"/>
</dbReference>
<dbReference type="GO" id="GO:0055085">
    <property type="term" value="P:transmembrane transport"/>
    <property type="evidence" value="ECO:0007669"/>
    <property type="project" value="InterPro"/>
</dbReference>
<dbReference type="AlphaFoldDB" id="A0A1F5YCE1"/>
<keyword evidence="9 10" id="KW-0472">Membrane</keyword>
<organism evidence="12 13">
    <name type="scientific">Candidatus Glassbacteria bacterium GWA2_58_10</name>
    <dbReference type="NCBI Taxonomy" id="1817865"/>
    <lineage>
        <taxon>Bacteria</taxon>
        <taxon>Candidatus Glassiibacteriota</taxon>
    </lineage>
</organism>
<evidence type="ECO:0000256" key="1">
    <source>
        <dbReference type="ARBA" id="ARBA00004383"/>
    </source>
</evidence>